<dbReference type="NCBIfam" id="TIGR02727">
    <property type="entry name" value="MTHFS_bact"/>
    <property type="match status" value="1"/>
</dbReference>
<dbReference type="PANTHER" id="PTHR23407:SF1">
    <property type="entry name" value="5-FORMYLTETRAHYDROFOLATE CYCLO-LIGASE"/>
    <property type="match status" value="1"/>
</dbReference>
<dbReference type="AlphaFoldDB" id="A0AAW1P7B4"/>
<dbReference type="Pfam" id="PF01812">
    <property type="entry name" value="5-FTHF_cyc-lig"/>
    <property type="match status" value="1"/>
</dbReference>
<keyword evidence="3 6" id="KW-0067">ATP-binding</keyword>
<evidence type="ECO:0000256" key="6">
    <source>
        <dbReference type="PIRSR" id="PIRSR006806-1"/>
    </source>
</evidence>
<name>A0AAW1P7B4_9CHLO</name>
<evidence type="ECO:0000256" key="4">
    <source>
        <dbReference type="ARBA" id="ARBA00036539"/>
    </source>
</evidence>
<evidence type="ECO:0000256" key="7">
    <source>
        <dbReference type="RuleBase" id="RU361279"/>
    </source>
</evidence>
<dbReference type="GO" id="GO:0005524">
    <property type="term" value="F:ATP binding"/>
    <property type="evidence" value="ECO:0007669"/>
    <property type="project" value="UniProtKB-KW"/>
</dbReference>
<feature type="binding site" evidence="6">
    <location>
        <position position="35"/>
    </location>
    <ligand>
        <name>substrate</name>
    </ligand>
</feature>
<dbReference type="EMBL" id="JALJOR010000018">
    <property type="protein sequence ID" value="KAK9804379.1"/>
    <property type="molecule type" value="Genomic_DNA"/>
</dbReference>
<dbReference type="InterPro" id="IPR024185">
    <property type="entry name" value="FTHF_cligase-like_sf"/>
</dbReference>
<dbReference type="GO" id="GO:0009396">
    <property type="term" value="P:folic acid-containing compound biosynthetic process"/>
    <property type="evidence" value="ECO:0007669"/>
    <property type="project" value="TreeGrafter"/>
</dbReference>
<comment type="cofactor">
    <cofactor evidence="7">
        <name>Mg(2+)</name>
        <dbReference type="ChEBI" id="CHEBI:18420"/>
    </cofactor>
</comment>
<keyword evidence="7" id="KW-0479">Metal-binding</keyword>
<evidence type="ECO:0000313" key="9">
    <source>
        <dbReference type="Proteomes" id="UP001489004"/>
    </source>
</evidence>
<dbReference type="Gene3D" id="3.40.50.10420">
    <property type="entry name" value="NagB/RpiA/CoA transferase-like"/>
    <property type="match status" value="1"/>
</dbReference>
<dbReference type="Proteomes" id="UP001489004">
    <property type="component" value="Unassembled WGS sequence"/>
</dbReference>
<dbReference type="GO" id="GO:0046872">
    <property type="term" value="F:metal ion binding"/>
    <property type="evidence" value="ECO:0007669"/>
    <property type="project" value="UniProtKB-KW"/>
</dbReference>
<dbReference type="EC" id="6.3.3.2" evidence="5 7"/>
<dbReference type="GO" id="GO:0005739">
    <property type="term" value="C:mitochondrion"/>
    <property type="evidence" value="ECO:0007669"/>
    <property type="project" value="TreeGrafter"/>
</dbReference>
<dbReference type="InterPro" id="IPR002698">
    <property type="entry name" value="FTHF_cligase"/>
</dbReference>
<dbReference type="GO" id="GO:0030272">
    <property type="term" value="F:5-formyltetrahydrofolate cyclo-ligase activity"/>
    <property type="evidence" value="ECO:0007669"/>
    <property type="project" value="UniProtKB-EC"/>
</dbReference>
<keyword evidence="9" id="KW-1185">Reference proteome</keyword>
<evidence type="ECO:0000313" key="8">
    <source>
        <dbReference type="EMBL" id="KAK9804379.1"/>
    </source>
</evidence>
<feature type="binding site" evidence="6">
    <location>
        <position position="28"/>
    </location>
    <ligand>
        <name>substrate</name>
    </ligand>
</feature>
<accession>A0AAW1P7B4</accession>
<gene>
    <name evidence="8" type="ORF">WJX72_010099</name>
</gene>
<dbReference type="PANTHER" id="PTHR23407">
    <property type="entry name" value="ATPASE INHIBITOR/5-FORMYLTETRAHYDROFOLATE CYCLO-LIGASE"/>
    <property type="match status" value="1"/>
</dbReference>
<evidence type="ECO:0000256" key="5">
    <source>
        <dbReference type="ARBA" id="ARBA00038966"/>
    </source>
</evidence>
<keyword evidence="2 6" id="KW-0547">Nucleotide-binding</keyword>
<dbReference type="InterPro" id="IPR037171">
    <property type="entry name" value="NagB/RpiA_transferase-like"/>
</dbReference>
<comment type="caution">
    <text evidence="8">The sequence shown here is derived from an EMBL/GenBank/DDBJ whole genome shotgun (WGS) entry which is preliminary data.</text>
</comment>
<dbReference type="PIRSF" id="PIRSF006806">
    <property type="entry name" value="FTHF_cligase"/>
    <property type="match status" value="1"/>
</dbReference>
<comment type="catalytic activity">
    <reaction evidence="4 7">
        <text>(6S)-5-formyl-5,6,7,8-tetrahydrofolate + ATP = (6R)-5,10-methenyltetrahydrofolate + ADP + phosphate</text>
        <dbReference type="Rhea" id="RHEA:10488"/>
        <dbReference type="ChEBI" id="CHEBI:30616"/>
        <dbReference type="ChEBI" id="CHEBI:43474"/>
        <dbReference type="ChEBI" id="CHEBI:57455"/>
        <dbReference type="ChEBI" id="CHEBI:57457"/>
        <dbReference type="ChEBI" id="CHEBI:456216"/>
        <dbReference type="EC" id="6.3.3.2"/>
    </reaction>
</comment>
<organism evidence="8 9">
    <name type="scientific">[Myrmecia] bisecta</name>
    <dbReference type="NCBI Taxonomy" id="41462"/>
    <lineage>
        <taxon>Eukaryota</taxon>
        <taxon>Viridiplantae</taxon>
        <taxon>Chlorophyta</taxon>
        <taxon>core chlorophytes</taxon>
        <taxon>Trebouxiophyceae</taxon>
        <taxon>Trebouxiales</taxon>
        <taxon>Trebouxiaceae</taxon>
        <taxon>Myrmecia</taxon>
    </lineage>
</organism>
<sequence>MEKEGTAVVNTLMRSAFFQAARTVGIYVHCERLREVDTSAAVQRLVQGRAQQCFVPLVTDSQANMRLLHLDTLDGLKSVPPFDILEPEITYATGEPREDVLDLAVPLDLLVMPGLAFDRSGNRLGRGGGYYDKFISTYRQRVSDKGWPAPLLVALAFDCQLLRQVPAGPTDQRVDAIVTASEVVLCTERASKVLHDLKRGAS</sequence>
<keyword evidence="7" id="KW-0460">Magnesium</keyword>
<dbReference type="GO" id="GO:0035999">
    <property type="term" value="P:tetrahydrofolate interconversion"/>
    <property type="evidence" value="ECO:0007669"/>
    <property type="project" value="TreeGrafter"/>
</dbReference>
<protein>
    <recommendedName>
        <fullName evidence="5 7">5-formyltetrahydrofolate cyclo-ligase</fullName>
        <ecNumber evidence="5 7">6.3.3.2</ecNumber>
    </recommendedName>
</protein>
<comment type="similarity">
    <text evidence="1 7">Belongs to the 5-formyltetrahydrofolate cyclo-ligase family.</text>
</comment>
<reference evidence="8 9" key="1">
    <citation type="journal article" date="2024" name="Nat. Commun.">
        <title>Phylogenomics reveals the evolutionary origins of lichenization in chlorophyte algae.</title>
        <authorList>
            <person name="Puginier C."/>
            <person name="Libourel C."/>
            <person name="Otte J."/>
            <person name="Skaloud P."/>
            <person name="Haon M."/>
            <person name="Grisel S."/>
            <person name="Petersen M."/>
            <person name="Berrin J.G."/>
            <person name="Delaux P.M."/>
            <person name="Dal Grande F."/>
            <person name="Keller J."/>
        </authorList>
    </citation>
    <scope>NUCLEOTIDE SEQUENCE [LARGE SCALE GENOMIC DNA]</scope>
    <source>
        <strain evidence="8 9">SAG 2043</strain>
    </source>
</reference>
<feature type="binding site" evidence="6">
    <location>
        <begin position="123"/>
        <end position="131"/>
    </location>
    <ligand>
        <name>ATP</name>
        <dbReference type="ChEBI" id="CHEBI:30616"/>
    </ligand>
</feature>
<evidence type="ECO:0000256" key="2">
    <source>
        <dbReference type="ARBA" id="ARBA00022741"/>
    </source>
</evidence>
<evidence type="ECO:0000256" key="3">
    <source>
        <dbReference type="ARBA" id="ARBA00022840"/>
    </source>
</evidence>
<dbReference type="SUPFAM" id="SSF100950">
    <property type="entry name" value="NagB/RpiA/CoA transferase-like"/>
    <property type="match status" value="1"/>
</dbReference>
<proteinExistence type="inferred from homology"/>
<evidence type="ECO:0000256" key="1">
    <source>
        <dbReference type="ARBA" id="ARBA00010638"/>
    </source>
</evidence>